<protein>
    <recommendedName>
        <fullName evidence="3">NADH-ubiquinone oxidoreductase chain 4L</fullName>
    </recommendedName>
    <alternativeName>
        <fullName evidence="9">NADH dehydrogenase subunit 4L</fullName>
    </alternativeName>
</protein>
<comment type="similarity">
    <text evidence="2">Belongs to the complex I subunit 4L family.</text>
</comment>
<dbReference type="CTD" id="4539"/>
<dbReference type="GeneID" id="68212730"/>
<geneLocation type="mitochondrion" evidence="11"/>
<feature type="transmembrane region" description="Helical" evidence="10">
    <location>
        <begin position="6"/>
        <end position="25"/>
    </location>
</feature>
<evidence type="ECO:0000313" key="11">
    <source>
        <dbReference type="EMBL" id="QHE50288.1"/>
    </source>
</evidence>
<feature type="transmembrane region" description="Helical" evidence="10">
    <location>
        <begin position="58"/>
        <end position="82"/>
    </location>
</feature>
<sequence length="98" mass="10170">MSVTASASSVGAVLFIMGGVGLAIHNQSLLMALLHLEICNLATFLILMSNLSNSVSPAILILFLCLLVSEAAIGLAVLVMMARCHGSDYMTSVGVLSF</sequence>
<dbReference type="RefSeq" id="YP_010184804.1">
    <property type="nucleotide sequence ID" value="NC_058306.1"/>
</dbReference>
<evidence type="ECO:0000256" key="10">
    <source>
        <dbReference type="SAM" id="Phobius"/>
    </source>
</evidence>
<evidence type="ECO:0000256" key="1">
    <source>
        <dbReference type="ARBA" id="ARBA00004141"/>
    </source>
</evidence>
<accession>A0A6B9Q8U9</accession>
<dbReference type="Gene3D" id="1.10.287.3510">
    <property type="match status" value="1"/>
</dbReference>
<evidence type="ECO:0000256" key="8">
    <source>
        <dbReference type="ARBA" id="ARBA00023136"/>
    </source>
</evidence>
<dbReference type="Pfam" id="PF00420">
    <property type="entry name" value="Oxidored_q2"/>
    <property type="match status" value="1"/>
</dbReference>
<dbReference type="EMBL" id="MK395167">
    <property type="protein sequence ID" value="QHE50288.1"/>
    <property type="molecule type" value="Genomic_DNA"/>
</dbReference>
<keyword evidence="6 10" id="KW-1133">Transmembrane helix</keyword>
<name>A0A6B9Q8U9_9GAST</name>
<comment type="subcellular location">
    <subcellularLocation>
        <location evidence="1">Membrane</location>
        <topology evidence="1">Multi-pass membrane protein</topology>
    </subcellularLocation>
</comment>
<evidence type="ECO:0000256" key="6">
    <source>
        <dbReference type="ARBA" id="ARBA00022989"/>
    </source>
</evidence>
<keyword evidence="4 10" id="KW-0812">Transmembrane</keyword>
<reference evidence="11" key="1">
    <citation type="submission" date="2019-01" db="EMBL/GenBank/DDBJ databases">
        <authorList>
            <person name="Feng J."/>
        </authorList>
    </citation>
    <scope>NUCLEOTIDE SEQUENCE</scope>
</reference>
<proteinExistence type="inferred from homology"/>
<feature type="transmembrane region" description="Helical" evidence="10">
    <location>
        <begin position="32"/>
        <end position="52"/>
    </location>
</feature>
<keyword evidence="11" id="KW-0496">Mitochondrion</keyword>
<dbReference type="InterPro" id="IPR039428">
    <property type="entry name" value="NUOK/Mnh_C1-like"/>
</dbReference>
<dbReference type="GO" id="GO:0016020">
    <property type="term" value="C:membrane"/>
    <property type="evidence" value="ECO:0007669"/>
    <property type="project" value="UniProtKB-SubCell"/>
</dbReference>
<keyword evidence="8 10" id="KW-0472">Membrane</keyword>
<evidence type="ECO:0000256" key="4">
    <source>
        <dbReference type="ARBA" id="ARBA00022692"/>
    </source>
</evidence>
<keyword evidence="5" id="KW-1278">Translocase</keyword>
<evidence type="ECO:0000256" key="3">
    <source>
        <dbReference type="ARBA" id="ARBA00016612"/>
    </source>
</evidence>
<evidence type="ECO:0000256" key="2">
    <source>
        <dbReference type="ARBA" id="ARBA00010519"/>
    </source>
</evidence>
<evidence type="ECO:0000256" key="7">
    <source>
        <dbReference type="ARBA" id="ARBA00023027"/>
    </source>
</evidence>
<dbReference type="AlphaFoldDB" id="A0A6B9Q8U9"/>
<organism evidence="11">
    <name type="scientific">Nipponacmea fuscoviridis</name>
    <dbReference type="NCBI Taxonomy" id="225302"/>
    <lineage>
        <taxon>Eukaryota</taxon>
        <taxon>Metazoa</taxon>
        <taxon>Spiralia</taxon>
        <taxon>Lophotrochozoa</taxon>
        <taxon>Mollusca</taxon>
        <taxon>Gastropoda</taxon>
        <taxon>Patellogastropoda</taxon>
        <taxon>Lottioidea</taxon>
        <taxon>Lottiidae</taxon>
        <taxon>Nipponacmea</taxon>
    </lineage>
</organism>
<evidence type="ECO:0000256" key="9">
    <source>
        <dbReference type="ARBA" id="ARBA00031586"/>
    </source>
</evidence>
<keyword evidence="7" id="KW-0520">NAD</keyword>
<gene>
    <name evidence="11" type="primary">ND4L</name>
</gene>
<evidence type="ECO:0000256" key="5">
    <source>
        <dbReference type="ARBA" id="ARBA00022967"/>
    </source>
</evidence>